<dbReference type="Proteomes" id="UP000004596">
    <property type="component" value="Unassembled WGS sequence"/>
</dbReference>
<dbReference type="STRING" id="471870.BACINT_00451"/>
<proteinExistence type="predicted"/>
<name>B3C6B7_9BACE</name>
<feature type="compositionally biased region" description="Basic and acidic residues" evidence="1">
    <location>
        <begin position="9"/>
        <end position="18"/>
    </location>
</feature>
<dbReference type="EMBL" id="ABJL02000004">
    <property type="protein sequence ID" value="EDV07362.1"/>
    <property type="molecule type" value="Genomic_DNA"/>
</dbReference>
<accession>B3C6B7</accession>
<gene>
    <name evidence="2" type="ORF">BACINT_00451</name>
</gene>
<evidence type="ECO:0000313" key="2">
    <source>
        <dbReference type="EMBL" id="EDV07362.1"/>
    </source>
</evidence>
<organism evidence="2 3">
    <name type="scientific">Bacteroides intestinalis DSM 17393</name>
    <dbReference type="NCBI Taxonomy" id="471870"/>
    <lineage>
        <taxon>Bacteria</taxon>
        <taxon>Pseudomonadati</taxon>
        <taxon>Bacteroidota</taxon>
        <taxon>Bacteroidia</taxon>
        <taxon>Bacteroidales</taxon>
        <taxon>Bacteroidaceae</taxon>
        <taxon>Bacteroides</taxon>
    </lineage>
</organism>
<comment type="caution">
    <text evidence="2">The sequence shown here is derived from an EMBL/GenBank/DDBJ whole genome shotgun (WGS) entry which is preliminary data.</text>
</comment>
<reference evidence="2 3" key="1">
    <citation type="submission" date="2008-04" db="EMBL/GenBank/DDBJ databases">
        <title>Draft genome sequence of Bacteroides intestinalis (DSM 17393).</title>
        <authorList>
            <person name="Sudarsanam P."/>
            <person name="Ley R."/>
            <person name="Guruge J."/>
            <person name="Turnbaugh P.J."/>
            <person name="Mahowald M."/>
            <person name="Liep D."/>
            <person name="Gordon J."/>
        </authorList>
    </citation>
    <scope>NUCLEOTIDE SEQUENCE [LARGE SCALE GENOMIC DNA]</scope>
    <source>
        <strain evidence="2 3">DSM 17393</strain>
    </source>
</reference>
<dbReference type="AlphaFoldDB" id="B3C6B7"/>
<protein>
    <submittedName>
        <fullName evidence="2">Uncharacterized protein</fullName>
    </submittedName>
</protein>
<feature type="compositionally biased region" description="Polar residues" evidence="1">
    <location>
        <begin position="34"/>
        <end position="44"/>
    </location>
</feature>
<evidence type="ECO:0000256" key="1">
    <source>
        <dbReference type="SAM" id="MobiDB-lite"/>
    </source>
</evidence>
<sequence>MCSGCAWEQKPDKREKDTRHNKKSSVGERCTARGCTNTPDECSH</sequence>
<evidence type="ECO:0000313" key="3">
    <source>
        <dbReference type="Proteomes" id="UP000004596"/>
    </source>
</evidence>
<feature type="region of interest" description="Disordered" evidence="1">
    <location>
        <begin position="1"/>
        <end position="44"/>
    </location>
</feature>
<reference evidence="2 3" key="2">
    <citation type="submission" date="2008-04" db="EMBL/GenBank/DDBJ databases">
        <authorList>
            <person name="Fulton L."/>
            <person name="Clifton S."/>
            <person name="Fulton B."/>
            <person name="Xu J."/>
            <person name="Minx P."/>
            <person name="Pepin K.H."/>
            <person name="Johnson M."/>
            <person name="Thiruvilangam P."/>
            <person name="Bhonagiri V."/>
            <person name="Nash W.E."/>
            <person name="Mardis E.R."/>
            <person name="Wilson R.K."/>
        </authorList>
    </citation>
    <scope>NUCLEOTIDE SEQUENCE [LARGE SCALE GENOMIC DNA]</scope>
    <source>
        <strain evidence="2 3">DSM 17393</strain>
    </source>
</reference>